<name>A0ABN8EDG6_CHISP</name>
<dbReference type="InterPro" id="IPR003604">
    <property type="entry name" value="Matrin/U1-like-C_Znf_C2H2"/>
</dbReference>
<feature type="domain" description="C2H2-type" evidence="3">
    <location>
        <begin position="733"/>
        <end position="756"/>
    </location>
</feature>
<evidence type="ECO:0000313" key="6">
    <source>
        <dbReference type="Proteomes" id="UP001153292"/>
    </source>
</evidence>
<feature type="domain" description="C2H2-type" evidence="3">
    <location>
        <begin position="337"/>
        <end position="360"/>
    </location>
</feature>
<feature type="domain" description="C2H2-type" evidence="3">
    <location>
        <begin position="781"/>
        <end position="804"/>
    </location>
</feature>
<dbReference type="InterPro" id="IPR013087">
    <property type="entry name" value="Znf_C2H2_type"/>
</dbReference>
<feature type="domain" description="U1-type" evidence="4">
    <location>
        <begin position="730"/>
        <end position="763"/>
    </location>
</feature>
<feature type="domain" description="C2H2-type" evidence="3">
    <location>
        <begin position="892"/>
        <end position="918"/>
    </location>
</feature>
<dbReference type="SMART" id="SM00451">
    <property type="entry name" value="ZnF_U1"/>
    <property type="match status" value="7"/>
</dbReference>
<feature type="domain" description="C2H2-type" evidence="3">
    <location>
        <begin position="212"/>
        <end position="235"/>
    </location>
</feature>
<feature type="domain" description="U1-type" evidence="4">
    <location>
        <begin position="494"/>
        <end position="527"/>
    </location>
</feature>
<feature type="signal peptide" evidence="2">
    <location>
        <begin position="1"/>
        <end position="18"/>
    </location>
</feature>
<feature type="domain" description="C2H2-type" evidence="3">
    <location>
        <begin position="164"/>
        <end position="187"/>
    </location>
</feature>
<evidence type="ECO:0000256" key="2">
    <source>
        <dbReference type="SAM" id="SignalP"/>
    </source>
</evidence>
<evidence type="ECO:0000259" key="4">
    <source>
        <dbReference type="SMART" id="SM00451"/>
    </source>
</evidence>
<protein>
    <recommendedName>
        <fullName evidence="7">C2H2-type domain-containing protein</fullName>
    </recommendedName>
</protein>
<feature type="domain" description="U1-type" evidence="4">
    <location>
        <begin position="334"/>
        <end position="367"/>
    </location>
</feature>
<organism evidence="5 6">
    <name type="scientific">Chilo suppressalis</name>
    <name type="common">Asiatic rice borer moth</name>
    <dbReference type="NCBI Taxonomy" id="168631"/>
    <lineage>
        <taxon>Eukaryota</taxon>
        <taxon>Metazoa</taxon>
        <taxon>Ecdysozoa</taxon>
        <taxon>Arthropoda</taxon>
        <taxon>Hexapoda</taxon>
        <taxon>Insecta</taxon>
        <taxon>Pterygota</taxon>
        <taxon>Neoptera</taxon>
        <taxon>Endopterygota</taxon>
        <taxon>Lepidoptera</taxon>
        <taxon>Glossata</taxon>
        <taxon>Ditrysia</taxon>
        <taxon>Pyraloidea</taxon>
        <taxon>Crambidae</taxon>
        <taxon>Crambinae</taxon>
        <taxon>Chilo</taxon>
    </lineage>
</organism>
<proteinExistence type="predicted"/>
<feature type="domain" description="U1-type" evidence="4">
    <location>
        <begin position="935"/>
        <end position="970"/>
    </location>
</feature>
<feature type="domain" description="U1-type" evidence="4">
    <location>
        <begin position="161"/>
        <end position="194"/>
    </location>
</feature>
<accession>A0ABN8EDG6</accession>
<feature type="domain" description="C2H2-type" evidence="3">
    <location>
        <begin position="545"/>
        <end position="568"/>
    </location>
</feature>
<evidence type="ECO:0000313" key="5">
    <source>
        <dbReference type="EMBL" id="CAH0688025.1"/>
    </source>
</evidence>
<gene>
    <name evidence="5" type="ORF">CHILSU_LOCUS7312</name>
</gene>
<dbReference type="Proteomes" id="UP001153292">
    <property type="component" value="Chromosome 27"/>
</dbReference>
<evidence type="ECO:0008006" key="7">
    <source>
        <dbReference type="Google" id="ProtNLM"/>
    </source>
</evidence>
<feature type="domain" description="C2H2-type" evidence="3">
    <location>
        <begin position="938"/>
        <end position="963"/>
    </location>
</feature>
<reference evidence="5" key="1">
    <citation type="submission" date="2021-12" db="EMBL/GenBank/DDBJ databases">
        <authorList>
            <person name="King R."/>
        </authorList>
    </citation>
    <scope>NUCLEOTIDE SEQUENCE</scope>
</reference>
<evidence type="ECO:0000259" key="3">
    <source>
        <dbReference type="SMART" id="SM00355"/>
    </source>
</evidence>
<sequence length="990" mass="114122">MFLIICVAVVTLYLYLVANDSPHQKSRYTMETEDCPSETVPSLLVDSAILSSTLNTTRLQWNSYCIGDEVFYELPENNLHNDYVQFEMRAWRRSNIEENLFVGKLSNEQQYVWTPDGSSDDESENGEGFMDIHVKDFPNGVIVNSNVYLTLHQWHTLIPGDVYIHCFVCDDYFSKISLNSHIKSNDHKQALNSCKPLVKYELSITREIRNKYHCGTCNMIVEKVDQTLHYESESHENNMLTAINKVSDFVNDDDDIEKDSDESADEHDDGSDFDADDENCDNEWVKALAENPGASYANKLKKSYNAPEYYDVDLGGKRVRVTHDCWHMIIKPKENSFYCMVCKEYYRSTLKNEHCANAEHLDKLKRCSIVDRFGEYFIRQVDEFYHCGRCNSLQLKGNIEEHLEYRHNRKPRKVSETTFAPPETNSESSGKETKNISHATKAITDTAPGPSTSKMAVLNGPHLYKDVLVNYFDLRIFLPFLNYHVILKNFNLLGLNYCCALCDFFCNERCIPAHTQTVQHIQRLQQSPFILPYSLNMIRYINGAFHCALCNVFVLNNLIYIHIQDPYHIQMMNKILNTPNNTTVCVASINKNVNDKTLGKDQTKPDLVSKTKELHTQKTPEDKYKKEEIVDVEENKAENLNVCSDSSESVVCLESAVYLKKELNTQKTTEAKYKKEKIVDVEENKADNFNVSCDSLESVVDLESAVYLKLNSAYLKITFTSFNTLVPIGDGNRHCFVCNAKVDPQSIKKHVESRIHVKNINECYFLDMCEGVPLRQVYTTFHCGICNALMPRSNIKDHLVWTEHTIKMEATKLSKRVRKIEIKSGTPVHEVKIAKEIAYEHHEEPASKILRYIQIVDKVNIEKKYKMISINEDILKVPMSSWHSVVRVKQGYRCSMCQKEMKDEKAHVKTQEHLKRVHYPFVKKHLADLIREVNNNILHCVICNAEVANVSNVILTHIGGKKHKKKYIFIKEFSANTNSYSDCDSDFLQL</sequence>
<evidence type="ECO:0000256" key="1">
    <source>
        <dbReference type="SAM" id="MobiDB-lite"/>
    </source>
</evidence>
<dbReference type="EMBL" id="OU963920">
    <property type="protein sequence ID" value="CAH0688025.1"/>
    <property type="molecule type" value="Genomic_DNA"/>
</dbReference>
<keyword evidence="6" id="KW-1185">Reference proteome</keyword>
<feature type="domain" description="C2H2-type" evidence="3">
    <location>
        <begin position="385"/>
        <end position="407"/>
    </location>
</feature>
<keyword evidence="2" id="KW-0732">Signal</keyword>
<feature type="domain" description="U1-type" evidence="4">
    <location>
        <begin position="209"/>
        <end position="242"/>
    </location>
</feature>
<feature type="domain" description="U1-type" evidence="4">
    <location>
        <begin position="542"/>
        <end position="575"/>
    </location>
</feature>
<feature type="chain" id="PRO_5045744672" description="C2H2-type domain-containing protein" evidence="2">
    <location>
        <begin position="19"/>
        <end position="990"/>
    </location>
</feature>
<feature type="region of interest" description="Disordered" evidence="1">
    <location>
        <begin position="254"/>
        <end position="277"/>
    </location>
</feature>
<dbReference type="SMART" id="SM00355">
    <property type="entry name" value="ZnF_C2H2"/>
    <property type="match status" value="9"/>
</dbReference>
<feature type="region of interest" description="Disordered" evidence="1">
    <location>
        <begin position="406"/>
        <end position="435"/>
    </location>
</feature>